<dbReference type="PIRSF" id="PIRSF000477">
    <property type="entry name" value="PurNPase"/>
    <property type="match status" value="1"/>
</dbReference>
<evidence type="ECO:0000256" key="6">
    <source>
        <dbReference type="ARBA" id="ARBA00048556"/>
    </source>
</evidence>
<accession>A0ABN0C1Q0</accession>
<gene>
    <name evidence="9" type="ORF">HMPREF9607_02857</name>
</gene>
<comment type="caution">
    <text evidence="9">The sequence shown here is derived from an EMBL/GenBank/DDBJ whole genome shotgun (WGS) entry which is preliminary data.</text>
</comment>
<keyword evidence="10" id="KW-1185">Reference proteome</keyword>
<evidence type="ECO:0000256" key="3">
    <source>
        <dbReference type="ARBA" id="ARBA00006751"/>
    </source>
</evidence>
<evidence type="ECO:0000256" key="4">
    <source>
        <dbReference type="ARBA" id="ARBA00022676"/>
    </source>
</evidence>
<dbReference type="EMBL" id="ADZU01000044">
    <property type="protein sequence ID" value="EFS91018.1"/>
    <property type="molecule type" value="Genomic_DNA"/>
</dbReference>
<sequence length="294" mass="30118">MMKTTAHGRRFALLEATKTSRVSPMTSPEFTDPQAIACDAADAIRFRLSLTSVDMGLVLGSGWSAGVDRLGETLGRIPLGALPGFSAPVVAGHGGDLVAVALPTGKTAVVLTGRTHFYEGRGVEPVVHGVRAVAALGASTMILTNGCGGLDPSWGPGTVVAIRDHINLTGTTPLRGATFIDMSTAWTPSLLKVVEKVAPGTPTGVYAQFRGPQYETPAEVRMARTIGADLVGMSTALEAIAVREAGLNLLGLSLVTNHAAGVTDAPLDHAEVIAAGKEAAPRLAGLLADITAAI</sequence>
<evidence type="ECO:0000256" key="1">
    <source>
        <dbReference type="ARBA" id="ARBA00002678"/>
    </source>
</evidence>
<dbReference type="Proteomes" id="UP000003179">
    <property type="component" value="Unassembled WGS sequence"/>
</dbReference>
<comment type="pathway">
    <text evidence="2 7">Purine metabolism; purine nucleoside salvage.</text>
</comment>
<dbReference type="PANTHER" id="PTHR11904:SF9">
    <property type="entry name" value="PURINE NUCLEOSIDE PHOSPHORYLASE-RELATED"/>
    <property type="match status" value="1"/>
</dbReference>
<proteinExistence type="inferred from homology"/>
<reference evidence="9" key="1">
    <citation type="submission" date="2010-08" db="EMBL/GenBank/DDBJ databases">
        <authorList>
            <person name="Weinstock G."/>
            <person name="Sodergren E."/>
            <person name="Clifton S."/>
            <person name="Fulton L."/>
            <person name="Fulton B."/>
            <person name="Courtney L."/>
            <person name="Fronick C."/>
            <person name="Harrison M."/>
            <person name="Strong C."/>
            <person name="Farmer C."/>
            <person name="Delahaunty K."/>
            <person name="Markovic C."/>
            <person name="Hall O."/>
            <person name="Minx P."/>
            <person name="Tomlinson C."/>
            <person name="Mitreva M."/>
            <person name="Hou S."/>
            <person name="Chen J."/>
            <person name="Wollam A."/>
            <person name="Pepin K.H."/>
            <person name="Johnson M."/>
            <person name="Bhonagiri V."/>
            <person name="Zhang X."/>
            <person name="Suruliraj S."/>
            <person name="Warren W."/>
            <person name="Chinwalla A."/>
            <person name="Mardis E.R."/>
            <person name="Wilson R.K."/>
        </authorList>
    </citation>
    <scope>NUCLEOTIDE SEQUENCE [LARGE SCALE GENOMIC DNA]</scope>
    <source>
        <strain evidence="9">HL044PA1</strain>
    </source>
</reference>
<dbReference type="EC" id="2.4.2.1" evidence="7"/>
<name>A0ABN0C1Q0_9ACTN</name>
<protein>
    <recommendedName>
        <fullName evidence="7">Purine nucleoside phosphorylase</fullName>
        <ecNumber evidence="7">2.4.2.1</ecNumber>
    </recommendedName>
    <alternativeName>
        <fullName evidence="7">Inosine-guanosine phosphorylase</fullName>
    </alternativeName>
</protein>
<feature type="domain" description="Nucleoside phosphorylase" evidence="8">
    <location>
        <begin position="56"/>
        <end position="290"/>
    </location>
</feature>
<dbReference type="PROSITE" id="PS01240">
    <property type="entry name" value="PNP_MTAP_2"/>
    <property type="match status" value="1"/>
</dbReference>
<dbReference type="InterPro" id="IPR018099">
    <property type="entry name" value="Purine_phosphorylase-2_CS"/>
</dbReference>
<comment type="function">
    <text evidence="1">The purine nucleoside phosphorylases catalyze the phosphorolytic breakdown of the N-glycosidic bond in the beta-(deoxy)ribonucleoside molecules, with the formation of the corresponding free purine bases and pentose-1-phosphate. Cleaves guanosine, inosine, 2'-deoxyguanosine and 2'-deoxyinosine.</text>
</comment>
<dbReference type="NCBIfam" id="NF006054">
    <property type="entry name" value="PRK08202.1"/>
    <property type="match status" value="1"/>
</dbReference>
<dbReference type="CDD" id="cd09009">
    <property type="entry name" value="PNP-EcPNPII_like"/>
    <property type="match status" value="1"/>
</dbReference>
<evidence type="ECO:0000256" key="2">
    <source>
        <dbReference type="ARBA" id="ARBA00005058"/>
    </source>
</evidence>
<dbReference type="SUPFAM" id="SSF53167">
    <property type="entry name" value="Purine and uridine phosphorylases"/>
    <property type="match status" value="1"/>
</dbReference>
<evidence type="ECO:0000313" key="9">
    <source>
        <dbReference type="EMBL" id="EFS91018.1"/>
    </source>
</evidence>
<keyword evidence="4 7" id="KW-0328">Glycosyltransferase</keyword>
<dbReference type="PANTHER" id="PTHR11904">
    <property type="entry name" value="METHYLTHIOADENOSINE/PURINE NUCLEOSIDE PHOSPHORYLASE"/>
    <property type="match status" value="1"/>
</dbReference>
<dbReference type="InterPro" id="IPR011268">
    <property type="entry name" value="Purine_phosphorylase"/>
</dbReference>
<evidence type="ECO:0000256" key="5">
    <source>
        <dbReference type="ARBA" id="ARBA00022679"/>
    </source>
</evidence>
<evidence type="ECO:0000256" key="7">
    <source>
        <dbReference type="PIRNR" id="PIRNR000477"/>
    </source>
</evidence>
<evidence type="ECO:0000313" key="10">
    <source>
        <dbReference type="Proteomes" id="UP000003179"/>
    </source>
</evidence>
<evidence type="ECO:0000259" key="8">
    <source>
        <dbReference type="Pfam" id="PF01048"/>
    </source>
</evidence>
<dbReference type="InterPro" id="IPR035994">
    <property type="entry name" value="Nucleoside_phosphorylase_sf"/>
</dbReference>
<organism evidence="9 10">
    <name type="scientific">Cutibacterium modestum HL044PA1</name>
    <dbReference type="NCBI Taxonomy" id="765109"/>
    <lineage>
        <taxon>Bacteria</taxon>
        <taxon>Bacillati</taxon>
        <taxon>Actinomycetota</taxon>
        <taxon>Actinomycetes</taxon>
        <taxon>Propionibacteriales</taxon>
        <taxon>Propionibacteriaceae</taxon>
        <taxon>Cutibacterium</taxon>
        <taxon>Cutibacterium modestum</taxon>
    </lineage>
</organism>
<keyword evidence="5 7" id="KW-0808">Transferase</keyword>
<comment type="similarity">
    <text evidence="3 7">Belongs to the PNP/MTAP phosphorylase family.</text>
</comment>
<dbReference type="Gene3D" id="3.40.50.1580">
    <property type="entry name" value="Nucleoside phosphorylase domain"/>
    <property type="match status" value="1"/>
</dbReference>
<dbReference type="NCBIfam" id="TIGR01697">
    <property type="entry name" value="PNPH-PUNA-XAPA"/>
    <property type="match status" value="1"/>
</dbReference>
<comment type="catalytic activity">
    <reaction evidence="6">
        <text>a purine 2'-deoxy-D-ribonucleoside + phosphate = a purine nucleobase + 2-deoxy-alpha-D-ribose 1-phosphate</text>
        <dbReference type="Rhea" id="RHEA:36431"/>
        <dbReference type="ChEBI" id="CHEBI:26386"/>
        <dbReference type="ChEBI" id="CHEBI:43474"/>
        <dbReference type="ChEBI" id="CHEBI:57259"/>
        <dbReference type="ChEBI" id="CHEBI:142361"/>
        <dbReference type="EC" id="2.4.2.1"/>
    </reaction>
</comment>
<dbReference type="Pfam" id="PF01048">
    <property type="entry name" value="PNP_UDP_1"/>
    <property type="match status" value="1"/>
</dbReference>
<dbReference type="InterPro" id="IPR000845">
    <property type="entry name" value="Nucleoside_phosphorylase_d"/>
</dbReference>